<dbReference type="PANTHER" id="PTHR35564:SF4">
    <property type="entry name" value="CYTOPLASMIC PROTEIN"/>
    <property type="match status" value="1"/>
</dbReference>
<dbReference type="RefSeq" id="WP_308981863.1">
    <property type="nucleotide sequence ID" value="NZ_JAVIDL010000030.1"/>
</dbReference>
<reference evidence="1" key="1">
    <citation type="submission" date="2023-08" db="EMBL/GenBank/DDBJ databases">
        <title>Emergence of clinically-relevant ST2 carbapenem-resistant Acinetobacter baumannii strains in hospital sewages in Zhejiang, East of China.</title>
        <authorList>
            <person name="Kaichao C."/>
            <person name="Zhang R."/>
        </authorList>
    </citation>
    <scope>NUCLEOTIDE SEQUENCE</scope>
    <source>
        <strain evidence="1">M-RB-37</strain>
    </source>
</reference>
<name>A0AAW8JAJ2_9GAMM</name>
<evidence type="ECO:0000313" key="1">
    <source>
        <dbReference type="EMBL" id="MDQ8936668.1"/>
    </source>
</evidence>
<dbReference type="EMBL" id="JAVIDL010000030">
    <property type="protein sequence ID" value="MDQ8936668.1"/>
    <property type="molecule type" value="Genomic_DNA"/>
</dbReference>
<accession>A0AAW8JAJ2</accession>
<dbReference type="AlphaFoldDB" id="A0AAW8JAJ2"/>
<protein>
    <submittedName>
        <fullName evidence="1">Type VI secretion system baseplate subunit TssG</fullName>
    </submittedName>
</protein>
<organism evidence="1 2">
    <name type="scientific">Acinetobacter rudis</name>
    <dbReference type="NCBI Taxonomy" id="632955"/>
    <lineage>
        <taxon>Bacteria</taxon>
        <taxon>Pseudomonadati</taxon>
        <taxon>Pseudomonadota</taxon>
        <taxon>Gammaproteobacteria</taxon>
        <taxon>Moraxellales</taxon>
        <taxon>Moraxellaceae</taxon>
        <taxon>Acinetobacter</taxon>
    </lineage>
</organism>
<proteinExistence type="predicted"/>
<dbReference type="InterPro" id="IPR010732">
    <property type="entry name" value="T6SS_TssG-like"/>
</dbReference>
<sequence length="331" mass="38190">MHEKYGWQEASVIAQLFNQPTEFEFIQAIRLLCHTPCQSELKCWADRFNFENSLKLQFPHAEIESLHYTDQYIEITSLMIGITGVQGILPYVYTTKLWQTSREQRLEAQKFLALFNHKLTAQFVDASLCYQLPLRYELEAENHYINILHALNGYIHDQHNQHHLDDYFAEFSGLMQGQNNSKHALENILKCIFNVDIKIREYIPEKFELSSNHQCQLGGIQENLLGRKSFCGQSIKQIADKIEIVIGPLVYQQYLDFLPNAKNSKILKSILQSWSSASLYVDLRLILSKTAISPIRLSSKNQIGLAQAAFLMSEHQSNNDQTCYQLLQGIA</sequence>
<comment type="caution">
    <text evidence="1">The sequence shown here is derived from an EMBL/GenBank/DDBJ whole genome shotgun (WGS) entry which is preliminary data.</text>
</comment>
<dbReference type="Proteomes" id="UP001243844">
    <property type="component" value="Unassembled WGS sequence"/>
</dbReference>
<dbReference type="Pfam" id="PF06996">
    <property type="entry name" value="T6SS_TssG"/>
    <property type="match status" value="1"/>
</dbReference>
<evidence type="ECO:0000313" key="2">
    <source>
        <dbReference type="Proteomes" id="UP001243844"/>
    </source>
</evidence>
<dbReference type="NCBIfam" id="TIGR03347">
    <property type="entry name" value="VI_chp_1"/>
    <property type="match status" value="1"/>
</dbReference>
<gene>
    <name evidence="1" type="primary">tssG</name>
    <name evidence="1" type="ORF">RFH47_13165</name>
</gene>
<dbReference type="PANTHER" id="PTHR35564">
    <property type="match status" value="1"/>
</dbReference>